<evidence type="ECO:0000313" key="2">
    <source>
        <dbReference type="EMBL" id="EOQ15522.1"/>
    </source>
</evidence>
<dbReference type="EMBL" id="AHFK01000036">
    <property type="protein sequence ID" value="EOQ15522.1"/>
    <property type="molecule type" value="Genomic_DNA"/>
</dbReference>
<keyword evidence="1" id="KW-0472">Membrane</keyword>
<feature type="transmembrane region" description="Helical" evidence="1">
    <location>
        <begin position="31"/>
        <end position="49"/>
    </location>
</feature>
<name>A0A9W5R847_BACCE</name>
<comment type="caution">
    <text evidence="2">The sequence shown here is derived from an EMBL/GenBank/DDBJ whole genome shotgun (WGS) entry which is preliminary data.</text>
</comment>
<sequence length="117" mass="13459">MTTIDTFNQASEGAFSMNERSASFFSKTKGTMMKVTSIYALILLILIYFHNDYAIDTFIGYVIGTVLLYKVAVGAAKFQLLVCCRFKFKSFNITWEENERMHGRIRKQNKKSKSKSK</sequence>
<reference evidence="2 3" key="1">
    <citation type="submission" date="2012-12" db="EMBL/GenBank/DDBJ databases">
        <title>The Genome Sequence of Bacillus cereus VD184.</title>
        <authorList>
            <consortium name="The Broad Institute Genome Sequencing Platform"/>
            <consortium name="The Broad Institute Genome Sequencing Center for Infectious Disease"/>
            <person name="Feldgarden M."/>
            <person name="Van der Auwera G.A."/>
            <person name="Mahillon J."/>
            <person name="Duprez V."/>
            <person name="Timmery S."/>
            <person name="Mattelet C."/>
            <person name="Dierick K."/>
            <person name="Sun M."/>
            <person name="Yu Z."/>
            <person name="Zhu L."/>
            <person name="Hu X."/>
            <person name="Shank E.B."/>
            <person name="Swiecicka I."/>
            <person name="Hansen B.M."/>
            <person name="Andrup L."/>
            <person name="Walker B."/>
            <person name="Young S.K."/>
            <person name="Zeng Q."/>
            <person name="Gargeya S."/>
            <person name="Fitzgerald M."/>
            <person name="Haas B."/>
            <person name="Abouelleil A."/>
            <person name="Alvarado L."/>
            <person name="Arachchi H.M."/>
            <person name="Berlin A.M."/>
            <person name="Chapman S.B."/>
            <person name="Dewar J."/>
            <person name="Goldberg J."/>
            <person name="Griggs A."/>
            <person name="Gujja S."/>
            <person name="Hansen M."/>
            <person name="Howarth C."/>
            <person name="Imamovic A."/>
            <person name="Larimer J."/>
            <person name="McCowan C."/>
            <person name="Murphy C."/>
            <person name="Neiman D."/>
            <person name="Pearson M."/>
            <person name="Priest M."/>
            <person name="Roberts A."/>
            <person name="Saif S."/>
            <person name="Shea T."/>
            <person name="Sisk P."/>
            <person name="Sykes S."/>
            <person name="Wortman J."/>
            <person name="Nusbaum C."/>
            <person name="Birren B."/>
        </authorList>
    </citation>
    <scope>NUCLEOTIDE SEQUENCE [LARGE SCALE GENOMIC DNA]</scope>
    <source>
        <strain evidence="2 3">VD184</strain>
    </source>
</reference>
<keyword evidence="1" id="KW-1133">Transmembrane helix</keyword>
<gene>
    <name evidence="2" type="ORF">IKC_03092</name>
</gene>
<evidence type="ECO:0000313" key="3">
    <source>
        <dbReference type="Proteomes" id="UP000014028"/>
    </source>
</evidence>
<accession>A0A9W5R847</accession>
<proteinExistence type="predicted"/>
<evidence type="ECO:0000256" key="1">
    <source>
        <dbReference type="SAM" id="Phobius"/>
    </source>
</evidence>
<feature type="transmembrane region" description="Helical" evidence="1">
    <location>
        <begin position="61"/>
        <end position="82"/>
    </location>
</feature>
<organism evidence="2 3">
    <name type="scientific">Bacillus cereus VD184</name>
    <dbReference type="NCBI Taxonomy" id="1053242"/>
    <lineage>
        <taxon>Bacteria</taxon>
        <taxon>Bacillati</taxon>
        <taxon>Bacillota</taxon>
        <taxon>Bacilli</taxon>
        <taxon>Bacillales</taxon>
        <taxon>Bacillaceae</taxon>
        <taxon>Bacillus</taxon>
        <taxon>Bacillus cereus group</taxon>
    </lineage>
</organism>
<dbReference type="AlphaFoldDB" id="A0A9W5R847"/>
<dbReference type="Proteomes" id="UP000014028">
    <property type="component" value="Unassembled WGS sequence"/>
</dbReference>
<protein>
    <submittedName>
        <fullName evidence="2">Uncharacterized protein</fullName>
    </submittedName>
</protein>
<keyword evidence="1" id="KW-0812">Transmembrane</keyword>